<evidence type="ECO:0000256" key="1">
    <source>
        <dbReference type="ARBA" id="ARBA00012513"/>
    </source>
</evidence>
<evidence type="ECO:0000256" key="2">
    <source>
        <dbReference type="ARBA" id="ARBA00022527"/>
    </source>
</evidence>
<evidence type="ECO:0000313" key="14">
    <source>
        <dbReference type="EMBL" id="THU98130.1"/>
    </source>
</evidence>
<evidence type="ECO:0000313" key="15">
    <source>
        <dbReference type="Proteomes" id="UP000297245"/>
    </source>
</evidence>
<dbReference type="OrthoDB" id="10250725at2759"/>
<evidence type="ECO:0000256" key="3">
    <source>
        <dbReference type="ARBA" id="ARBA00022679"/>
    </source>
</evidence>
<evidence type="ECO:0000256" key="5">
    <source>
        <dbReference type="ARBA" id="ARBA00022777"/>
    </source>
</evidence>
<name>A0A4S8M7K2_DENBC</name>
<organism evidence="14 15">
    <name type="scientific">Dendrothele bispora (strain CBS 962.96)</name>
    <dbReference type="NCBI Taxonomy" id="1314807"/>
    <lineage>
        <taxon>Eukaryota</taxon>
        <taxon>Fungi</taxon>
        <taxon>Dikarya</taxon>
        <taxon>Basidiomycota</taxon>
        <taxon>Agaricomycotina</taxon>
        <taxon>Agaricomycetes</taxon>
        <taxon>Agaricomycetidae</taxon>
        <taxon>Agaricales</taxon>
        <taxon>Agaricales incertae sedis</taxon>
        <taxon>Dendrothele</taxon>
    </lineage>
</organism>
<dbReference type="Gene3D" id="1.10.510.10">
    <property type="entry name" value="Transferase(Phosphotransferase) domain 1"/>
    <property type="match status" value="1"/>
</dbReference>
<dbReference type="InterPro" id="IPR051131">
    <property type="entry name" value="NEK_Ser/Thr_kinase_NIMA"/>
</dbReference>
<evidence type="ECO:0000259" key="12">
    <source>
        <dbReference type="PROSITE" id="PS50011"/>
    </source>
</evidence>
<keyword evidence="15" id="KW-1185">Reference proteome</keyword>
<accession>A0A4S8M7K2</accession>
<dbReference type="InterPro" id="IPR011009">
    <property type="entry name" value="Kinase-like_dom_sf"/>
</dbReference>
<comment type="similarity">
    <text evidence="10">Belongs to the protein kinase superfamily.</text>
</comment>
<evidence type="ECO:0000256" key="9">
    <source>
        <dbReference type="PROSITE-ProRule" id="PRU10141"/>
    </source>
</evidence>
<dbReference type="PANTHER" id="PTHR44899">
    <property type="entry name" value="CAMK FAMILY PROTEIN KINASE"/>
    <property type="match status" value="1"/>
</dbReference>
<proteinExistence type="inferred from homology"/>
<feature type="binding site" evidence="9">
    <location>
        <position position="36"/>
    </location>
    <ligand>
        <name>ATP</name>
        <dbReference type="ChEBI" id="CHEBI:30616"/>
    </ligand>
</feature>
<dbReference type="EC" id="2.7.11.1" evidence="1"/>
<keyword evidence="3" id="KW-0808">Transferase</keyword>
<evidence type="ECO:0000256" key="7">
    <source>
        <dbReference type="ARBA" id="ARBA00047899"/>
    </source>
</evidence>
<dbReference type="AlphaFoldDB" id="A0A4S8M7K2"/>
<gene>
    <name evidence="14" type="ORF">K435DRAFT_661563</name>
    <name evidence="13" type="ORF">K435DRAFT_671422</name>
</gene>
<keyword evidence="6 9" id="KW-0067">ATP-binding</keyword>
<keyword evidence="11" id="KW-0175">Coiled coil</keyword>
<sequence>MSNGDLYDVGRTIGQGAFGTVRKVRWKEDGRIFARKELNWAKMSDRDKNRIMAEVEILEYLHHDHIVRYRGHYVDEEAGMLYIFMEYCGGGDLSEIIKQGQHIPERQIWCYLVQILLALQHCHHPNEHGRNRSTGSAGVVENADKERRAQILHRDVKPDNVFLDENHNVKLGDFGVSKALPEMNFTNTCVGTPYYMSPELLQERNYDFKTDIWSLGCLIYELCALKPPFRAKTRSELITLICKGPSPSIPKGYSKELGRVIKKMLDKNPATRPSATQLLQDGKLVSEMSFYSLIDPCFIVDAVSNFSIKSTAAIIAQKNAQISSLEQRQQAYKQTEDNLLRAIAEEKRNYQVLMRRREEANKQVAELDQELMKVSQRLKKLESELQGLRERGI</sequence>
<dbReference type="PROSITE" id="PS00108">
    <property type="entry name" value="PROTEIN_KINASE_ST"/>
    <property type="match status" value="1"/>
</dbReference>
<evidence type="ECO:0000256" key="6">
    <source>
        <dbReference type="ARBA" id="ARBA00022840"/>
    </source>
</evidence>
<dbReference type="PANTHER" id="PTHR44899:SF10">
    <property type="entry name" value="NIMA-RELATED KINASE 2"/>
    <property type="match status" value="1"/>
</dbReference>
<comment type="catalytic activity">
    <reaction evidence="7">
        <text>L-threonyl-[protein] + ATP = O-phospho-L-threonyl-[protein] + ADP + H(+)</text>
        <dbReference type="Rhea" id="RHEA:46608"/>
        <dbReference type="Rhea" id="RHEA-COMP:11060"/>
        <dbReference type="Rhea" id="RHEA-COMP:11605"/>
        <dbReference type="ChEBI" id="CHEBI:15378"/>
        <dbReference type="ChEBI" id="CHEBI:30013"/>
        <dbReference type="ChEBI" id="CHEBI:30616"/>
        <dbReference type="ChEBI" id="CHEBI:61977"/>
        <dbReference type="ChEBI" id="CHEBI:456216"/>
        <dbReference type="EC" id="2.7.11.1"/>
    </reaction>
</comment>
<keyword evidence="2 10" id="KW-0723">Serine/threonine-protein kinase</keyword>
<dbReference type="CDD" id="cd08217">
    <property type="entry name" value="STKc_Nek2"/>
    <property type="match status" value="1"/>
</dbReference>
<dbReference type="SUPFAM" id="SSF56112">
    <property type="entry name" value="Protein kinase-like (PK-like)"/>
    <property type="match status" value="1"/>
</dbReference>
<dbReference type="GO" id="GO:0005524">
    <property type="term" value="F:ATP binding"/>
    <property type="evidence" value="ECO:0007669"/>
    <property type="project" value="UniProtKB-UniRule"/>
</dbReference>
<feature type="coiled-coil region" evidence="11">
    <location>
        <begin position="315"/>
        <end position="391"/>
    </location>
</feature>
<dbReference type="InterPro" id="IPR008271">
    <property type="entry name" value="Ser/Thr_kinase_AS"/>
</dbReference>
<dbReference type="InterPro" id="IPR000719">
    <property type="entry name" value="Prot_kinase_dom"/>
</dbReference>
<dbReference type="Proteomes" id="UP000297245">
    <property type="component" value="Unassembled WGS sequence"/>
</dbReference>
<reference evidence="14 15" key="1">
    <citation type="journal article" date="2019" name="Nat. Ecol. Evol.">
        <title>Megaphylogeny resolves global patterns of mushroom evolution.</title>
        <authorList>
            <person name="Varga T."/>
            <person name="Krizsan K."/>
            <person name="Foldi C."/>
            <person name="Dima B."/>
            <person name="Sanchez-Garcia M."/>
            <person name="Sanchez-Ramirez S."/>
            <person name="Szollosi G.J."/>
            <person name="Szarkandi J.G."/>
            <person name="Papp V."/>
            <person name="Albert L."/>
            <person name="Andreopoulos W."/>
            <person name="Angelini C."/>
            <person name="Antonin V."/>
            <person name="Barry K.W."/>
            <person name="Bougher N.L."/>
            <person name="Buchanan P."/>
            <person name="Buyck B."/>
            <person name="Bense V."/>
            <person name="Catcheside P."/>
            <person name="Chovatia M."/>
            <person name="Cooper J."/>
            <person name="Damon W."/>
            <person name="Desjardin D."/>
            <person name="Finy P."/>
            <person name="Geml J."/>
            <person name="Haridas S."/>
            <person name="Hughes K."/>
            <person name="Justo A."/>
            <person name="Karasinski D."/>
            <person name="Kautmanova I."/>
            <person name="Kiss B."/>
            <person name="Kocsube S."/>
            <person name="Kotiranta H."/>
            <person name="LaButti K.M."/>
            <person name="Lechner B.E."/>
            <person name="Liimatainen K."/>
            <person name="Lipzen A."/>
            <person name="Lukacs Z."/>
            <person name="Mihaltcheva S."/>
            <person name="Morgado L.N."/>
            <person name="Niskanen T."/>
            <person name="Noordeloos M.E."/>
            <person name="Ohm R.A."/>
            <person name="Ortiz-Santana B."/>
            <person name="Ovrebo C."/>
            <person name="Racz N."/>
            <person name="Riley R."/>
            <person name="Savchenko A."/>
            <person name="Shiryaev A."/>
            <person name="Soop K."/>
            <person name="Spirin V."/>
            <person name="Szebenyi C."/>
            <person name="Tomsovsky M."/>
            <person name="Tulloss R.E."/>
            <person name="Uehling J."/>
            <person name="Grigoriev I.V."/>
            <person name="Vagvolgyi C."/>
            <person name="Papp T."/>
            <person name="Martin F.M."/>
            <person name="Miettinen O."/>
            <person name="Hibbett D.S."/>
            <person name="Nagy L.G."/>
        </authorList>
    </citation>
    <scope>NUCLEOTIDE SEQUENCE [LARGE SCALE GENOMIC DNA]</scope>
    <source>
        <strain evidence="14 15">CBS 962.96</strain>
    </source>
</reference>
<evidence type="ECO:0000256" key="11">
    <source>
        <dbReference type="SAM" id="Coils"/>
    </source>
</evidence>
<dbReference type="SMART" id="SM00220">
    <property type="entry name" value="S_TKc"/>
    <property type="match status" value="1"/>
</dbReference>
<dbReference type="PROSITE" id="PS50011">
    <property type="entry name" value="PROTEIN_KINASE_DOM"/>
    <property type="match status" value="1"/>
</dbReference>
<dbReference type="PROSITE" id="PS00107">
    <property type="entry name" value="PROTEIN_KINASE_ATP"/>
    <property type="match status" value="1"/>
</dbReference>
<evidence type="ECO:0000256" key="10">
    <source>
        <dbReference type="RuleBase" id="RU000304"/>
    </source>
</evidence>
<feature type="domain" description="Protein kinase" evidence="12">
    <location>
        <begin position="7"/>
        <end position="291"/>
    </location>
</feature>
<evidence type="ECO:0000256" key="4">
    <source>
        <dbReference type="ARBA" id="ARBA00022741"/>
    </source>
</evidence>
<evidence type="ECO:0000256" key="8">
    <source>
        <dbReference type="ARBA" id="ARBA00048679"/>
    </source>
</evidence>
<evidence type="ECO:0000313" key="13">
    <source>
        <dbReference type="EMBL" id="THU92848.1"/>
    </source>
</evidence>
<keyword evidence="5 14" id="KW-0418">Kinase</keyword>
<keyword evidence="4 9" id="KW-0547">Nucleotide-binding</keyword>
<comment type="catalytic activity">
    <reaction evidence="8">
        <text>L-seryl-[protein] + ATP = O-phospho-L-seryl-[protein] + ADP + H(+)</text>
        <dbReference type="Rhea" id="RHEA:17989"/>
        <dbReference type="Rhea" id="RHEA-COMP:9863"/>
        <dbReference type="Rhea" id="RHEA-COMP:11604"/>
        <dbReference type="ChEBI" id="CHEBI:15378"/>
        <dbReference type="ChEBI" id="CHEBI:29999"/>
        <dbReference type="ChEBI" id="CHEBI:30616"/>
        <dbReference type="ChEBI" id="CHEBI:83421"/>
        <dbReference type="ChEBI" id="CHEBI:456216"/>
        <dbReference type="EC" id="2.7.11.1"/>
    </reaction>
</comment>
<protein>
    <recommendedName>
        <fullName evidence="1">non-specific serine/threonine protein kinase</fullName>
        <ecNumber evidence="1">2.7.11.1</ecNumber>
    </recommendedName>
</protein>
<dbReference type="EMBL" id="ML179142">
    <property type="protein sequence ID" value="THU98130.1"/>
    <property type="molecule type" value="Genomic_DNA"/>
</dbReference>
<dbReference type="EMBL" id="ML179266">
    <property type="protein sequence ID" value="THU92848.1"/>
    <property type="molecule type" value="Genomic_DNA"/>
</dbReference>
<dbReference type="GO" id="GO:0004674">
    <property type="term" value="F:protein serine/threonine kinase activity"/>
    <property type="evidence" value="ECO:0007669"/>
    <property type="project" value="UniProtKB-KW"/>
</dbReference>
<dbReference type="InterPro" id="IPR017441">
    <property type="entry name" value="Protein_kinase_ATP_BS"/>
</dbReference>
<dbReference type="Pfam" id="PF00069">
    <property type="entry name" value="Pkinase"/>
    <property type="match status" value="2"/>
</dbReference>